<dbReference type="SUPFAM" id="SSF53822">
    <property type="entry name" value="Periplasmic binding protein-like I"/>
    <property type="match status" value="1"/>
</dbReference>
<sequence length="327" mass="36959">MSTIQEVAKYAGVSVATVSRVINKSDTVTEKTRLRVEKIIEELNYEPSALGRNLRTSESRLLLVLLPSISNPFYSEIINGIQDTVISQGYNILLCETDSNPEREAIYFNMLRNRLADGIISMDPTVNKDKLIELAANYPIVHCSEYDEDGTVAHVTINNELAAYQAVRHLIKLGQKNIALINTDETFLYARERRRGYEKALLEFGLPIRKEWIYHADKLEFQRGQQAVRKLFQQDDKPTAFFAVSDIYAIGALKEINAKGLRVPDDIALVGFDKISFSNMTYPTLTTVAQPMYRMGCTAADMIINKICGKEVESIILDHELVIREST</sequence>
<organism evidence="5 6">
    <name type="scientific">Lentibacillus salinarum</name>
    <dbReference type="NCBI Taxonomy" id="446820"/>
    <lineage>
        <taxon>Bacteria</taxon>
        <taxon>Bacillati</taxon>
        <taxon>Bacillota</taxon>
        <taxon>Bacilli</taxon>
        <taxon>Bacillales</taxon>
        <taxon>Bacillaceae</taxon>
        <taxon>Lentibacillus</taxon>
    </lineage>
</organism>
<dbReference type="Pfam" id="PF00532">
    <property type="entry name" value="Peripla_BP_1"/>
    <property type="match status" value="1"/>
</dbReference>
<dbReference type="Pfam" id="PF00356">
    <property type="entry name" value="LacI"/>
    <property type="match status" value="1"/>
</dbReference>
<dbReference type="PANTHER" id="PTHR30146">
    <property type="entry name" value="LACI-RELATED TRANSCRIPTIONAL REPRESSOR"/>
    <property type="match status" value="1"/>
</dbReference>
<keyword evidence="6" id="KW-1185">Reference proteome</keyword>
<dbReference type="PROSITE" id="PS50932">
    <property type="entry name" value="HTH_LACI_2"/>
    <property type="match status" value="1"/>
</dbReference>
<evidence type="ECO:0000256" key="3">
    <source>
        <dbReference type="ARBA" id="ARBA00023163"/>
    </source>
</evidence>
<accession>A0ABW3ZV03</accession>
<dbReference type="EMBL" id="JBHTNH010000023">
    <property type="protein sequence ID" value="MFD1362073.1"/>
    <property type="molecule type" value="Genomic_DNA"/>
</dbReference>
<dbReference type="PANTHER" id="PTHR30146:SF109">
    <property type="entry name" value="HTH-TYPE TRANSCRIPTIONAL REGULATOR GALS"/>
    <property type="match status" value="1"/>
</dbReference>
<dbReference type="InterPro" id="IPR000843">
    <property type="entry name" value="HTH_LacI"/>
</dbReference>
<dbReference type="GO" id="GO:0003677">
    <property type="term" value="F:DNA binding"/>
    <property type="evidence" value="ECO:0007669"/>
    <property type="project" value="UniProtKB-KW"/>
</dbReference>
<name>A0ABW3ZV03_9BACI</name>
<comment type="caution">
    <text evidence="5">The sequence shown here is derived from an EMBL/GenBank/DDBJ whole genome shotgun (WGS) entry which is preliminary data.</text>
</comment>
<proteinExistence type="predicted"/>
<evidence type="ECO:0000256" key="1">
    <source>
        <dbReference type="ARBA" id="ARBA00023015"/>
    </source>
</evidence>
<dbReference type="InterPro" id="IPR001761">
    <property type="entry name" value="Peripla_BP/Lac1_sug-bd_dom"/>
</dbReference>
<keyword evidence="1" id="KW-0805">Transcription regulation</keyword>
<dbReference type="Proteomes" id="UP001597178">
    <property type="component" value="Unassembled WGS sequence"/>
</dbReference>
<dbReference type="SMART" id="SM00354">
    <property type="entry name" value="HTH_LACI"/>
    <property type="match status" value="1"/>
</dbReference>
<dbReference type="CDD" id="cd06284">
    <property type="entry name" value="PBP1_LacI-like"/>
    <property type="match status" value="1"/>
</dbReference>
<dbReference type="InterPro" id="IPR028082">
    <property type="entry name" value="Peripla_BP_I"/>
</dbReference>
<keyword evidence="2 5" id="KW-0238">DNA-binding</keyword>
<gene>
    <name evidence="5" type="ORF">ACFQ4A_10450</name>
</gene>
<dbReference type="RefSeq" id="WP_382400457.1">
    <property type="nucleotide sequence ID" value="NZ_JBHTNH010000023.1"/>
</dbReference>
<feature type="domain" description="HTH lacI-type" evidence="4">
    <location>
        <begin position="2"/>
        <end position="56"/>
    </location>
</feature>
<dbReference type="PROSITE" id="PS00356">
    <property type="entry name" value="HTH_LACI_1"/>
    <property type="match status" value="1"/>
</dbReference>
<dbReference type="CDD" id="cd01392">
    <property type="entry name" value="HTH_LacI"/>
    <property type="match status" value="1"/>
</dbReference>
<evidence type="ECO:0000256" key="2">
    <source>
        <dbReference type="ARBA" id="ARBA00023125"/>
    </source>
</evidence>
<evidence type="ECO:0000313" key="6">
    <source>
        <dbReference type="Proteomes" id="UP001597178"/>
    </source>
</evidence>
<protein>
    <submittedName>
        <fullName evidence="5">LacI family DNA-binding transcriptional regulator</fullName>
    </submittedName>
</protein>
<dbReference type="Gene3D" id="3.40.50.2300">
    <property type="match status" value="2"/>
</dbReference>
<dbReference type="InterPro" id="IPR010982">
    <property type="entry name" value="Lambda_DNA-bd_dom_sf"/>
</dbReference>
<keyword evidence="3" id="KW-0804">Transcription</keyword>
<dbReference type="Gene3D" id="1.10.260.40">
    <property type="entry name" value="lambda repressor-like DNA-binding domains"/>
    <property type="match status" value="1"/>
</dbReference>
<dbReference type="PRINTS" id="PR00036">
    <property type="entry name" value="HTHLACI"/>
</dbReference>
<reference evidence="6" key="1">
    <citation type="journal article" date="2019" name="Int. J. Syst. Evol. Microbiol.">
        <title>The Global Catalogue of Microorganisms (GCM) 10K type strain sequencing project: providing services to taxonomists for standard genome sequencing and annotation.</title>
        <authorList>
            <consortium name="The Broad Institute Genomics Platform"/>
            <consortium name="The Broad Institute Genome Sequencing Center for Infectious Disease"/>
            <person name="Wu L."/>
            <person name="Ma J."/>
        </authorList>
    </citation>
    <scope>NUCLEOTIDE SEQUENCE [LARGE SCALE GENOMIC DNA]</scope>
    <source>
        <strain evidence="6">CCUG 54822</strain>
    </source>
</reference>
<evidence type="ECO:0000259" key="4">
    <source>
        <dbReference type="PROSITE" id="PS50932"/>
    </source>
</evidence>
<dbReference type="SUPFAM" id="SSF47413">
    <property type="entry name" value="lambda repressor-like DNA-binding domains"/>
    <property type="match status" value="1"/>
</dbReference>
<evidence type="ECO:0000313" key="5">
    <source>
        <dbReference type="EMBL" id="MFD1362073.1"/>
    </source>
</evidence>